<protein>
    <recommendedName>
        <fullName evidence="4">Ribonuclease G</fullName>
    </recommendedName>
</protein>
<evidence type="ECO:0000256" key="11">
    <source>
        <dbReference type="ARBA" id="ARBA00022730"/>
    </source>
</evidence>
<keyword evidence="5" id="KW-0963">Cytoplasm</keyword>
<dbReference type="SMART" id="SM00316">
    <property type="entry name" value="S1"/>
    <property type="match status" value="1"/>
</dbReference>
<evidence type="ECO:0000256" key="12">
    <source>
        <dbReference type="ARBA" id="ARBA00022759"/>
    </source>
</evidence>
<dbReference type="GO" id="GO:0008033">
    <property type="term" value="P:tRNA processing"/>
    <property type="evidence" value="ECO:0007669"/>
    <property type="project" value="UniProtKB-KW"/>
</dbReference>
<dbReference type="STRING" id="1499967.U27_03004"/>
<dbReference type="InterPro" id="IPR019307">
    <property type="entry name" value="RNA-bd_AU-1/RNase_E/G"/>
</dbReference>
<dbReference type="Pfam" id="PF20833">
    <property type="entry name" value="RNase_E_G_Thio"/>
    <property type="match status" value="1"/>
</dbReference>
<dbReference type="GO" id="GO:0016787">
    <property type="term" value="F:hydrolase activity"/>
    <property type="evidence" value="ECO:0007669"/>
    <property type="project" value="UniProtKB-KW"/>
</dbReference>
<dbReference type="PANTHER" id="PTHR30001:SF0">
    <property type="entry name" value="RIBONUCLEASE G"/>
    <property type="match status" value="1"/>
</dbReference>
<feature type="domain" description="S1 motif" evidence="17">
    <location>
        <begin position="61"/>
        <end position="113"/>
    </location>
</feature>
<evidence type="ECO:0000256" key="16">
    <source>
        <dbReference type="SAM" id="MobiDB-lite"/>
    </source>
</evidence>
<evidence type="ECO:0000313" key="18">
    <source>
        <dbReference type="EMBL" id="GAK56042.1"/>
    </source>
</evidence>
<dbReference type="PANTHER" id="PTHR30001">
    <property type="entry name" value="RIBONUCLEASE"/>
    <property type="match status" value="1"/>
</dbReference>
<proteinExistence type="inferred from homology"/>
<evidence type="ECO:0000256" key="2">
    <source>
        <dbReference type="ARBA" id="ARBA00004496"/>
    </source>
</evidence>
<feature type="region of interest" description="Disordered" evidence="16">
    <location>
        <begin position="104"/>
        <end position="130"/>
    </location>
</feature>
<keyword evidence="6" id="KW-0698">rRNA processing</keyword>
<keyword evidence="7" id="KW-0820">tRNA-binding</keyword>
<evidence type="ECO:0000256" key="8">
    <source>
        <dbReference type="ARBA" id="ARBA00022694"/>
    </source>
</evidence>
<evidence type="ECO:0000256" key="10">
    <source>
        <dbReference type="ARBA" id="ARBA00022723"/>
    </source>
</evidence>
<dbReference type="EMBL" id="DF820464">
    <property type="protein sequence ID" value="GAK56042.1"/>
    <property type="molecule type" value="Genomic_DNA"/>
</dbReference>
<name>A0A081BUN7_VECG1</name>
<dbReference type="GO" id="GO:0000049">
    <property type="term" value="F:tRNA binding"/>
    <property type="evidence" value="ECO:0007669"/>
    <property type="project" value="UniProtKB-KW"/>
</dbReference>
<dbReference type="InterPro" id="IPR004659">
    <property type="entry name" value="RNase_E/G"/>
</dbReference>
<accession>A0A081BUN7</accession>
<sequence>MLYEEQETADTGNSLLELLYVSMSQEIIINSTPQQIRVALLEEGLVAEVNIERRKHRGIVGNIYKGRVTKVLPGMQAAFVDIGLKKDAFLYVMDVYDNLEEDEIEELDESEGEGEVPQRSKRRSPKRPPIQELLKRDQEVLVQVSKEPLGTKGARVTCHISLPGRYIVFMPTVEHVGVSRRIGSQGERHRLRKLIKQLKPSNSGFIVRTAGEERDEADLANDIEFLTRLWDTVKKKNETVRAPALVHEDLNLILRTVRDLFTNKVDKLVIDSEEEYERVLEFTEATMPHLVDRIRLFVKDIPIFDHYGVEAELEKALQRKVWLKSGGYLVIDRAEALIAIDVNTGKFVGKKNLEDTIVKTNLEAAKEVARQVRLRDLGGIIIIDFIDMENEENKKKVVSVLEKELANDRARTNVLELTELGLVQMTRKRVRESLKQLLYQPCPYCKGMGYIKSEETICYEIQGDIQRLVSTTADKRGVLVRAHPAITAMLRGEERNIVEAIELNYHRKIRIQDDESLHQEQFYVTLA</sequence>
<dbReference type="PROSITE" id="PS50126">
    <property type="entry name" value="S1"/>
    <property type="match status" value="1"/>
</dbReference>
<reference evidence="18" key="1">
    <citation type="journal article" date="2015" name="PeerJ">
        <title>First genomic representation of candidate bacterial phylum KSB3 points to enhanced environmental sensing as a trigger of wastewater bulking.</title>
        <authorList>
            <person name="Sekiguchi Y."/>
            <person name="Ohashi A."/>
            <person name="Parks D.H."/>
            <person name="Yamauchi T."/>
            <person name="Tyson G.W."/>
            <person name="Hugenholtz P."/>
        </authorList>
    </citation>
    <scope>NUCLEOTIDE SEQUENCE [LARGE SCALE GENOMIC DNA]</scope>
</reference>
<keyword evidence="14" id="KW-0460">Magnesium</keyword>
<evidence type="ECO:0000256" key="13">
    <source>
        <dbReference type="ARBA" id="ARBA00022801"/>
    </source>
</evidence>
<keyword evidence="8" id="KW-0819">tRNA processing</keyword>
<keyword evidence="12" id="KW-0255">Endonuclease</keyword>
<comment type="cofactor">
    <cofactor evidence="1">
        <name>Mg(2+)</name>
        <dbReference type="ChEBI" id="CHEBI:18420"/>
    </cofactor>
</comment>
<dbReference type="HOGENOM" id="CLU_003468_5_3_0"/>
<evidence type="ECO:0000259" key="17">
    <source>
        <dbReference type="PROSITE" id="PS50126"/>
    </source>
</evidence>
<dbReference type="InterPro" id="IPR003029">
    <property type="entry name" value="S1_domain"/>
</dbReference>
<dbReference type="Proteomes" id="UP000030661">
    <property type="component" value="Unassembled WGS sequence"/>
</dbReference>
<evidence type="ECO:0000256" key="14">
    <source>
        <dbReference type="ARBA" id="ARBA00022842"/>
    </source>
</evidence>
<dbReference type="InterPro" id="IPR012340">
    <property type="entry name" value="NA-bd_OB-fold"/>
</dbReference>
<dbReference type="NCBIfam" id="TIGR00757">
    <property type="entry name" value="RNaseEG"/>
    <property type="match status" value="1"/>
</dbReference>
<dbReference type="GO" id="GO:0005737">
    <property type="term" value="C:cytoplasm"/>
    <property type="evidence" value="ECO:0007669"/>
    <property type="project" value="UniProtKB-SubCell"/>
</dbReference>
<evidence type="ECO:0000256" key="3">
    <source>
        <dbReference type="ARBA" id="ARBA00005663"/>
    </source>
</evidence>
<evidence type="ECO:0000256" key="7">
    <source>
        <dbReference type="ARBA" id="ARBA00022555"/>
    </source>
</evidence>
<feature type="compositionally biased region" description="Acidic residues" evidence="16">
    <location>
        <begin position="104"/>
        <end position="114"/>
    </location>
</feature>
<dbReference type="GO" id="GO:0046872">
    <property type="term" value="F:metal ion binding"/>
    <property type="evidence" value="ECO:0007669"/>
    <property type="project" value="UniProtKB-KW"/>
</dbReference>
<evidence type="ECO:0000256" key="5">
    <source>
        <dbReference type="ARBA" id="ARBA00022490"/>
    </source>
</evidence>
<dbReference type="GO" id="GO:0006364">
    <property type="term" value="P:rRNA processing"/>
    <property type="evidence" value="ECO:0007669"/>
    <property type="project" value="UniProtKB-KW"/>
</dbReference>
<evidence type="ECO:0000256" key="1">
    <source>
        <dbReference type="ARBA" id="ARBA00001946"/>
    </source>
</evidence>
<evidence type="ECO:0000256" key="15">
    <source>
        <dbReference type="ARBA" id="ARBA00022884"/>
    </source>
</evidence>
<dbReference type="SUPFAM" id="SSF50249">
    <property type="entry name" value="Nucleic acid-binding proteins"/>
    <property type="match status" value="1"/>
</dbReference>
<evidence type="ECO:0000256" key="4">
    <source>
        <dbReference type="ARBA" id="ARBA00017719"/>
    </source>
</evidence>
<dbReference type="InterPro" id="IPR048583">
    <property type="entry name" value="RNase_E_G_thioredoxin-like"/>
</dbReference>
<dbReference type="GO" id="GO:0004540">
    <property type="term" value="F:RNA nuclease activity"/>
    <property type="evidence" value="ECO:0007669"/>
    <property type="project" value="InterPro"/>
</dbReference>
<keyword evidence="19" id="KW-1185">Reference proteome</keyword>
<evidence type="ECO:0000256" key="9">
    <source>
        <dbReference type="ARBA" id="ARBA00022722"/>
    </source>
</evidence>
<dbReference type="eggNOG" id="COG1530">
    <property type="taxonomic scope" value="Bacteria"/>
</dbReference>
<keyword evidence="10" id="KW-0479">Metal-binding</keyword>
<evidence type="ECO:0000256" key="6">
    <source>
        <dbReference type="ARBA" id="ARBA00022552"/>
    </source>
</evidence>
<organism evidence="18">
    <name type="scientific">Vecturithrix granuli</name>
    <dbReference type="NCBI Taxonomy" id="1499967"/>
    <lineage>
        <taxon>Bacteria</taxon>
        <taxon>Candidatus Moduliflexota</taxon>
        <taxon>Candidatus Vecturitrichia</taxon>
        <taxon>Candidatus Vecturitrichales</taxon>
        <taxon>Candidatus Vecturitrichaceae</taxon>
        <taxon>Candidatus Vecturithrix</taxon>
    </lineage>
</organism>
<evidence type="ECO:0000313" key="19">
    <source>
        <dbReference type="Proteomes" id="UP000030661"/>
    </source>
</evidence>
<keyword evidence="13" id="KW-0378">Hydrolase</keyword>
<dbReference type="AlphaFoldDB" id="A0A081BUN7"/>
<dbReference type="CDD" id="cd04453">
    <property type="entry name" value="S1_RNase_E"/>
    <property type="match status" value="1"/>
</dbReference>
<keyword evidence="11" id="KW-0699">rRNA-binding</keyword>
<comment type="similarity">
    <text evidence="3">Belongs to the RNase E/G family. RNase G subfamily.</text>
</comment>
<dbReference type="GO" id="GO:0019843">
    <property type="term" value="F:rRNA binding"/>
    <property type="evidence" value="ECO:0007669"/>
    <property type="project" value="UniProtKB-KW"/>
</dbReference>
<dbReference type="Pfam" id="PF10150">
    <property type="entry name" value="RNase_E_G"/>
    <property type="match status" value="1"/>
</dbReference>
<dbReference type="Gene3D" id="2.40.50.140">
    <property type="entry name" value="Nucleic acid-binding proteins"/>
    <property type="match status" value="1"/>
</dbReference>
<keyword evidence="9" id="KW-0540">Nuclease</keyword>
<dbReference type="Gene3D" id="3.40.1260.20">
    <property type="entry name" value="Ribonuclease E, catalytic domain"/>
    <property type="match status" value="1"/>
</dbReference>
<gene>
    <name evidence="18" type="ORF">U27_03004</name>
</gene>
<dbReference type="GO" id="GO:0004519">
    <property type="term" value="F:endonuclease activity"/>
    <property type="evidence" value="ECO:0007669"/>
    <property type="project" value="UniProtKB-KW"/>
</dbReference>
<comment type="subcellular location">
    <subcellularLocation>
        <location evidence="2">Cytoplasm</location>
    </subcellularLocation>
</comment>
<keyword evidence="15" id="KW-0694">RNA-binding</keyword>